<dbReference type="Pfam" id="PF01295">
    <property type="entry name" value="Adenylate_cycl"/>
    <property type="match status" value="1"/>
</dbReference>
<sequence length="665" mass="76632">MTASLYVQNKNAWIKYNQSRVDRAFEINQEKSRLAFHVIPFLLQRNDPDLPGYIEGNYKPVGISRYAPDKGAMESVRRSFPRINLNKLDIPKKSDRAVIESLLLMGSIGAVGHNLSSDHDYWVVVDEKLFLDDEIKALKEKLKKLEEWAETKKTEIHFFFSDVNKVRVNDFGETDKESAGSSQAAILKEEFYRTMILLYGKLPMWLAFPPGVCEAEYEEHKELMLDEGHFGKDDVVDLGPACVIPVEELFGGLLWQFNKAMESPNKSVLKMALLESYLMAGSKSELLCDTLKRSIQEETQNPEDFDPYILMIDYIRKYYRQAKRGEDLLKVEKCFFLKCFDSPIKSLDIKQNLPYKEHALRACIREWGWSLDTLMELNHFTTWDSLKAEREASAQHSYMLETYKRLTDTIATQANVKSAITDSDLTVLGRKLFTLYAKKPGKVEFLKRMKNETELLDSITYAAVFARGQKPLWTVYRENIVSQMKKGMSVDRLALKSARDPVMLMLWLTLNRVYGENTFLYFVPNQTPLSLKDVQRLMERIFALFPPVVLKDLAQLDLLTKANVTKIMVVVNLLEQRWEKDIKTFHILYANSWGEAYCEIGVGSAATKKLLDILNQTKSDFSISDQTHFHIFIPEGDNQGRLSAKIKSFLAEKYNPFIRTSDKTS</sequence>
<accession>A0A3B1BFD5</accession>
<dbReference type="Pfam" id="PF12633">
    <property type="entry name" value="Adenyl_cycl_N"/>
    <property type="match status" value="1"/>
</dbReference>
<dbReference type="InterPro" id="IPR000274">
    <property type="entry name" value="Adenylate_cyclase_1"/>
</dbReference>
<evidence type="ECO:0000256" key="1">
    <source>
        <dbReference type="SAM" id="Coils"/>
    </source>
</evidence>
<evidence type="ECO:0000313" key="3">
    <source>
        <dbReference type="EMBL" id="VAX14822.1"/>
    </source>
</evidence>
<feature type="coiled-coil region" evidence="1">
    <location>
        <begin position="128"/>
        <end position="155"/>
    </location>
</feature>
<keyword evidence="1" id="KW-0175">Coiled coil</keyword>
<dbReference type="InterPro" id="IPR024685">
    <property type="entry name" value="Adenylate_cyclase_1_N"/>
</dbReference>
<dbReference type="PANTHER" id="PTHR38760">
    <property type="entry name" value="ADENYLATE CYCLASE"/>
    <property type="match status" value="1"/>
</dbReference>
<dbReference type="GO" id="GO:0004016">
    <property type="term" value="F:adenylate cyclase activity"/>
    <property type="evidence" value="ECO:0007669"/>
    <property type="project" value="InterPro"/>
</dbReference>
<dbReference type="EMBL" id="UOGA01000016">
    <property type="protein sequence ID" value="VAX14822.1"/>
    <property type="molecule type" value="Genomic_DNA"/>
</dbReference>
<protein>
    <recommendedName>
        <fullName evidence="2">Adenylate cyclase class-I N-terminal domain-containing protein</fullName>
    </recommendedName>
</protein>
<reference evidence="3" key="1">
    <citation type="submission" date="2018-06" db="EMBL/GenBank/DDBJ databases">
        <authorList>
            <person name="Zhirakovskaya E."/>
        </authorList>
    </citation>
    <scope>NUCLEOTIDE SEQUENCE</scope>
</reference>
<dbReference type="AlphaFoldDB" id="A0A3B1BFD5"/>
<name>A0A3B1BFD5_9ZZZZ</name>
<evidence type="ECO:0000259" key="2">
    <source>
        <dbReference type="Pfam" id="PF12633"/>
    </source>
</evidence>
<dbReference type="GO" id="GO:0006171">
    <property type="term" value="P:cAMP biosynthetic process"/>
    <property type="evidence" value="ECO:0007669"/>
    <property type="project" value="InterPro"/>
</dbReference>
<dbReference type="PANTHER" id="PTHR38760:SF1">
    <property type="entry name" value="ADENYLATE CYCLASE"/>
    <property type="match status" value="1"/>
</dbReference>
<proteinExistence type="predicted"/>
<feature type="domain" description="Adenylate cyclase class-I N-terminal" evidence="2">
    <location>
        <begin position="11"/>
        <end position="205"/>
    </location>
</feature>
<gene>
    <name evidence="3" type="ORF">MNBD_NITROSPINAE04-1268</name>
</gene>
<organism evidence="3">
    <name type="scientific">hydrothermal vent metagenome</name>
    <dbReference type="NCBI Taxonomy" id="652676"/>
    <lineage>
        <taxon>unclassified sequences</taxon>
        <taxon>metagenomes</taxon>
        <taxon>ecological metagenomes</taxon>
    </lineage>
</organism>